<dbReference type="Pfam" id="PF00700">
    <property type="entry name" value="Flagellin_C"/>
    <property type="match status" value="1"/>
</dbReference>
<dbReference type="Gene3D" id="2.30.220.10">
    <property type="entry name" value="f41 fragment of flagellin, C-terminal domain"/>
    <property type="match status" value="1"/>
</dbReference>
<dbReference type="RefSeq" id="WP_089406056.1">
    <property type="nucleotide sequence ID" value="NZ_FZOH01000011.1"/>
</dbReference>
<dbReference type="SUPFAM" id="SSF64518">
    <property type="entry name" value="Phase 1 flagellin"/>
    <property type="match status" value="1"/>
</dbReference>
<dbReference type="Gene3D" id="2.170.280.10">
    <property type="entry name" value="f41 fragment of flagellin, middle domain"/>
    <property type="match status" value="1"/>
</dbReference>
<sequence length="507" mass="50478">MRIATNVAALHASAALERTDRSVAASLRRLSSGLRITRAADDATGLAVSEGLRARTRGTTVAVRNAQDGIGVVRTADGALDAVQAILRRMRDLAVQAGNAGALDAAAAGAVRTEFDQLRSELDDVAGTTSHGIRLLDGTYDRLLQVGADAGDTLRVVIAVSGRAVGAAGLGLSRVDVTGGLGLPHTLTPAVAVEPSTPAPGRLTLAVDPTSAAALAALTGTVEYDGRVLDLASVDRTGAVTAQDHLDRLAAAVTAALGAGPFAPTAAGLVLTGATPGPASLPADAAALTPRYTGPVPATVDAAVPAARDTAAPGRLVLAGDHVSADAYAESFDALAGTVRYGGRAFDLGSVDYSGAGTAQERLDRLNASAVAALGTGSTPFVATATGLLFTGETPGPASTAADAAAVTPTYTGDAGTAGTLRAIDGAIARVSDLRARLGAIDNRLSSRIGVLGAAVEGTTAAESRIRDLDVAAEVTVLTRGQVLAEAGIAVLAQANQTPARVLALLR</sequence>
<dbReference type="GO" id="GO:0005576">
    <property type="term" value="C:extracellular region"/>
    <property type="evidence" value="ECO:0007669"/>
    <property type="project" value="UniProtKB-SubCell"/>
</dbReference>
<dbReference type="Pfam" id="PF00669">
    <property type="entry name" value="Flagellin_N"/>
    <property type="match status" value="1"/>
</dbReference>
<proteinExistence type="inferred from homology"/>
<comment type="subcellular location">
    <subcellularLocation>
        <location evidence="4">Secreted</location>
    </subcellularLocation>
    <subcellularLocation>
        <location evidence="4">Bacterial flagellum</location>
    </subcellularLocation>
</comment>
<dbReference type="OrthoDB" id="9796789at2"/>
<keyword evidence="7" id="KW-0969">Cilium</keyword>
<comment type="function">
    <text evidence="4">Flagellin is the subunit protein which polymerizes to form the filaments of bacterial flagella.</text>
</comment>
<dbReference type="Gene3D" id="1.20.1330.10">
    <property type="entry name" value="f41 fragment of flagellin, N-terminal domain"/>
    <property type="match status" value="1"/>
</dbReference>
<evidence type="ECO:0000256" key="3">
    <source>
        <dbReference type="ARBA" id="ARBA00023143"/>
    </source>
</evidence>
<accession>A0A239INS3</accession>
<keyword evidence="3 4" id="KW-0975">Bacterial flagellum</keyword>
<comment type="similarity">
    <text evidence="1 4">Belongs to the bacterial flagellin family.</text>
</comment>
<dbReference type="AlphaFoldDB" id="A0A239INS3"/>
<keyword evidence="7" id="KW-0966">Cell projection</keyword>
<evidence type="ECO:0000259" key="6">
    <source>
        <dbReference type="Pfam" id="PF00700"/>
    </source>
</evidence>
<dbReference type="PRINTS" id="PR00207">
    <property type="entry name" value="FLAGELLIN"/>
</dbReference>
<evidence type="ECO:0000259" key="5">
    <source>
        <dbReference type="Pfam" id="PF00669"/>
    </source>
</evidence>
<dbReference type="Gene3D" id="6.10.10.10">
    <property type="entry name" value="Flagellar export chaperone, C-terminal domain"/>
    <property type="match status" value="1"/>
</dbReference>
<gene>
    <name evidence="7" type="ORF">SAMN04488107_4433</name>
</gene>
<reference evidence="8" key="1">
    <citation type="submission" date="2017-06" db="EMBL/GenBank/DDBJ databases">
        <authorList>
            <person name="Varghese N."/>
            <person name="Submissions S."/>
        </authorList>
    </citation>
    <scope>NUCLEOTIDE SEQUENCE [LARGE SCALE GENOMIC DNA]</scope>
    <source>
        <strain evidence="8">DSM 45423</strain>
    </source>
</reference>
<evidence type="ECO:0000256" key="4">
    <source>
        <dbReference type="RuleBase" id="RU362073"/>
    </source>
</evidence>
<dbReference type="InterPro" id="IPR001029">
    <property type="entry name" value="Flagellin_N"/>
</dbReference>
<dbReference type="Proteomes" id="UP000198386">
    <property type="component" value="Unassembled WGS sequence"/>
</dbReference>
<feature type="domain" description="Flagellin C-terminal" evidence="6">
    <location>
        <begin position="422"/>
        <end position="506"/>
    </location>
</feature>
<name>A0A239INS3_9ACTN</name>
<dbReference type="InterPro" id="IPR042187">
    <property type="entry name" value="Flagellin_C_sub2"/>
</dbReference>
<dbReference type="PANTHER" id="PTHR42792:SF2">
    <property type="entry name" value="FLAGELLIN"/>
    <property type="match status" value="1"/>
</dbReference>
<evidence type="ECO:0000256" key="1">
    <source>
        <dbReference type="ARBA" id="ARBA00005709"/>
    </source>
</evidence>
<dbReference type="InterPro" id="IPR046358">
    <property type="entry name" value="Flagellin_C"/>
</dbReference>
<keyword evidence="4" id="KW-0964">Secreted</keyword>
<evidence type="ECO:0000256" key="2">
    <source>
        <dbReference type="ARBA" id="ARBA00020110"/>
    </source>
</evidence>
<dbReference type="EMBL" id="FZOH01000011">
    <property type="protein sequence ID" value="SNS95426.1"/>
    <property type="molecule type" value="Genomic_DNA"/>
</dbReference>
<protein>
    <recommendedName>
        <fullName evidence="2 4">Flagellin</fullName>
    </recommendedName>
</protein>
<feature type="domain" description="Flagellin N-terminal" evidence="5">
    <location>
        <begin position="3"/>
        <end position="139"/>
    </location>
</feature>
<dbReference type="GO" id="GO:0005198">
    <property type="term" value="F:structural molecule activity"/>
    <property type="evidence" value="ECO:0007669"/>
    <property type="project" value="UniProtKB-UniRule"/>
</dbReference>
<keyword evidence="7" id="KW-0282">Flagellum</keyword>
<evidence type="ECO:0000313" key="8">
    <source>
        <dbReference type="Proteomes" id="UP000198386"/>
    </source>
</evidence>
<evidence type="ECO:0000313" key="7">
    <source>
        <dbReference type="EMBL" id="SNS95426.1"/>
    </source>
</evidence>
<organism evidence="7 8">
    <name type="scientific">Geodermatophilus saharensis</name>
    <dbReference type="NCBI Taxonomy" id="1137994"/>
    <lineage>
        <taxon>Bacteria</taxon>
        <taxon>Bacillati</taxon>
        <taxon>Actinomycetota</taxon>
        <taxon>Actinomycetes</taxon>
        <taxon>Geodermatophilales</taxon>
        <taxon>Geodermatophilaceae</taxon>
        <taxon>Geodermatophilus</taxon>
    </lineage>
</organism>
<keyword evidence="8" id="KW-1185">Reference proteome</keyword>
<dbReference type="GO" id="GO:0009288">
    <property type="term" value="C:bacterial-type flagellum"/>
    <property type="evidence" value="ECO:0007669"/>
    <property type="project" value="UniProtKB-SubCell"/>
</dbReference>
<dbReference type="InterPro" id="IPR001492">
    <property type="entry name" value="Flagellin"/>
</dbReference>
<dbReference type="PANTHER" id="PTHR42792">
    <property type="entry name" value="FLAGELLIN"/>
    <property type="match status" value="1"/>
</dbReference>